<keyword evidence="2" id="KW-1185">Reference proteome</keyword>
<sequence length="549" mass="60598">MPAFVDNISDPEKFALWSDKIEAAKKRRDDSIISEYLLEKSELPAKDRLDVSKIPYETSKLTEADVAITEMPAPKIVGKIASGELTSTEVLTSFLKRATIAHQLLNCATEFLTDEALATAKELDEYYKETGKTKGPLHGLPVSIKEHVSIKGKVTHAGYVALLDNITPEDCVTVKVLRDLGAIPFVRTNEPQSLMHQDSTNYITGTTCNPFNTKLSSSGSSGGEGALIGFKGSVLGMGTDIGGSIRSPAAFNGCYGLRATSGRISLRNAVSAGAGQESVRSVIGPLAQHIEDIELFMESYISSKPWKYDATLLHTPWKKVEKTKNFTVGVMRDDGIVQPHPPILRGIDTVVEKLKAAGIRVVEFQPHKCEEIWDVVSNMYFADGCKSQKGLLSKSGEPIHPLTAWAFQYGKGELTINENWALNAKRDQLRNEYQELMDERGVDFILTPAYLGVASELGTTTYWNYCAYWNLLDQPGLVFPTGLFQDPEIDTVPVRETYWSEKDEFEGKKYHDANVFKGAPICLQLVGKRYEDEEVVAAGSIISQIINQK</sequence>
<dbReference type="EMBL" id="BSXV01000200">
    <property type="protein sequence ID" value="GME88026.1"/>
    <property type="molecule type" value="Genomic_DNA"/>
</dbReference>
<evidence type="ECO:0000313" key="1">
    <source>
        <dbReference type="EMBL" id="GME88026.1"/>
    </source>
</evidence>
<organism evidence="1 2">
    <name type="scientific">Candida boidinii</name>
    <name type="common">Yeast</name>
    <dbReference type="NCBI Taxonomy" id="5477"/>
    <lineage>
        <taxon>Eukaryota</taxon>
        <taxon>Fungi</taxon>
        <taxon>Dikarya</taxon>
        <taxon>Ascomycota</taxon>
        <taxon>Saccharomycotina</taxon>
        <taxon>Pichiomycetes</taxon>
        <taxon>Pichiales</taxon>
        <taxon>Pichiaceae</taxon>
        <taxon>Ogataea</taxon>
        <taxon>Ogataea/Candida clade</taxon>
    </lineage>
</organism>
<dbReference type="Proteomes" id="UP001165101">
    <property type="component" value="Unassembled WGS sequence"/>
</dbReference>
<name>A0ACB5TG67_CANBO</name>
<gene>
    <name evidence="1" type="ORF">Cboi01_000068000</name>
</gene>
<reference evidence="1" key="1">
    <citation type="submission" date="2023-04" db="EMBL/GenBank/DDBJ databases">
        <title>Candida boidinii NBRC 1967.</title>
        <authorList>
            <person name="Ichikawa N."/>
            <person name="Sato H."/>
            <person name="Tonouchi N."/>
        </authorList>
    </citation>
    <scope>NUCLEOTIDE SEQUENCE</scope>
    <source>
        <strain evidence="1">NBRC 1967</strain>
    </source>
</reference>
<accession>A0ACB5TG67</accession>
<proteinExistence type="predicted"/>
<comment type="caution">
    <text evidence="1">The sequence shown here is derived from an EMBL/GenBank/DDBJ whole genome shotgun (WGS) entry which is preliminary data.</text>
</comment>
<evidence type="ECO:0000313" key="2">
    <source>
        <dbReference type="Proteomes" id="UP001165101"/>
    </source>
</evidence>
<protein>
    <submittedName>
        <fullName evidence="1">Unnamed protein product</fullName>
    </submittedName>
</protein>